<name>A0A9N8VIE7_9GLOM</name>
<evidence type="ECO:0000313" key="1">
    <source>
        <dbReference type="EMBL" id="CAG8456197.1"/>
    </source>
</evidence>
<evidence type="ECO:0000313" key="2">
    <source>
        <dbReference type="Proteomes" id="UP000789739"/>
    </source>
</evidence>
<proteinExistence type="predicted"/>
<gene>
    <name evidence="1" type="ORF">PBRASI_LOCUS327</name>
</gene>
<comment type="caution">
    <text evidence="1">The sequence shown here is derived from an EMBL/GenBank/DDBJ whole genome shotgun (WGS) entry which is preliminary data.</text>
</comment>
<dbReference type="AlphaFoldDB" id="A0A9N8VIE7"/>
<protein>
    <submittedName>
        <fullName evidence="1">3979_t:CDS:1</fullName>
    </submittedName>
</protein>
<accession>A0A9N8VIE7</accession>
<dbReference type="EMBL" id="CAJVPI010000015">
    <property type="protein sequence ID" value="CAG8456197.1"/>
    <property type="molecule type" value="Genomic_DNA"/>
</dbReference>
<keyword evidence="2" id="KW-1185">Reference proteome</keyword>
<dbReference type="OrthoDB" id="2303202at2759"/>
<sequence>MTSVIYPETEASAIAWRSRGQIDLRKIGTYAMASLRFFQDVTLASRKAEGLTQEEDYWINSAYMGGLVWDEPYEGIATELDFNEFYPNILAYAGQGFRYNPAEYYSHYDLKLAMELDLHIELSSESPNALIYDQIYLKSGYNSFYQWASYLTKIKQEGGQAGKVAKHMLVSFWGRLYSDGRRLGHGTFYYSERAQNYIGEN</sequence>
<dbReference type="Proteomes" id="UP000789739">
    <property type="component" value="Unassembled WGS sequence"/>
</dbReference>
<reference evidence="1" key="1">
    <citation type="submission" date="2021-06" db="EMBL/GenBank/DDBJ databases">
        <authorList>
            <person name="Kallberg Y."/>
            <person name="Tangrot J."/>
            <person name="Rosling A."/>
        </authorList>
    </citation>
    <scope>NUCLEOTIDE SEQUENCE</scope>
    <source>
        <strain evidence="1">BR232B</strain>
    </source>
</reference>
<organism evidence="1 2">
    <name type="scientific">Paraglomus brasilianum</name>
    <dbReference type="NCBI Taxonomy" id="144538"/>
    <lineage>
        <taxon>Eukaryota</taxon>
        <taxon>Fungi</taxon>
        <taxon>Fungi incertae sedis</taxon>
        <taxon>Mucoromycota</taxon>
        <taxon>Glomeromycotina</taxon>
        <taxon>Glomeromycetes</taxon>
        <taxon>Paraglomerales</taxon>
        <taxon>Paraglomeraceae</taxon>
        <taxon>Paraglomus</taxon>
    </lineage>
</organism>